<proteinExistence type="predicted"/>
<evidence type="ECO:0000256" key="1">
    <source>
        <dbReference type="SAM" id="MobiDB-lite"/>
    </source>
</evidence>
<dbReference type="Proteomes" id="UP000006757">
    <property type="component" value="Unassembled WGS sequence"/>
</dbReference>
<dbReference type="InParanoid" id="K1VS02"/>
<feature type="region of interest" description="Disordered" evidence="1">
    <location>
        <begin position="503"/>
        <end position="616"/>
    </location>
</feature>
<reference evidence="2 3" key="1">
    <citation type="journal article" date="2012" name="Eukaryot. Cell">
        <title>Genome sequence of the Trichosporon asahii environmental strain CBS 8904.</title>
        <authorList>
            <person name="Yang R.Y."/>
            <person name="Li H.T."/>
            <person name="Zhu H."/>
            <person name="Zhou G.P."/>
            <person name="Wang M."/>
            <person name="Wang L."/>
        </authorList>
    </citation>
    <scope>NUCLEOTIDE SEQUENCE [LARGE SCALE GENOMIC DNA]</scope>
    <source>
        <strain evidence="2 3">CBS 8904</strain>
    </source>
</reference>
<comment type="caution">
    <text evidence="2">The sequence shown here is derived from an EMBL/GenBank/DDBJ whole genome shotgun (WGS) entry which is preliminary data.</text>
</comment>
<feature type="compositionally biased region" description="Low complexity" evidence="1">
    <location>
        <begin position="512"/>
        <end position="525"/>
    </location>
</feature>
<feature type="compositionally biased region" description="Low complexity" evidence="1">
    <location>
        <begin position="168"/>
        <end position="180"/>
    </location>
</feature>
<organism evidence="2 3">
    <name type="scientific">Trichosporon asahii var. asahii (strain CBS 8904)</name>
    <name type="common">Yeast</name>
    <dbReference type="NCBI Taxonomy" id="1220162"/>
    <lineage>
        <taxon>Eukaryota</taxon>
        <taxon>Fungi</taxon>
        <taxon>Dikarya</taxon>
        <taxon>Basidiomycota</taxon>
        <taxon>Agaricomycotina</taxon>
        <taxon>Tremellomycetes</taxon>
        <taxon>Trichosporonales</taxon>
        <taxon>Trichosporonaceae</taxon>
        <taxon>Trichosporon</taxon>
    </lineage>
</organism>
<gene>
    <name evidence="2" type="ORF">A1Q2_02356</name>
</gene>
<feature type="compositionally biased region" description="Polar residues" evidence="1">
    <location>
        <begin position="203"/>
        <end position="215"/>
    </location>
</feature>
<evidence type="ECO:0000313" key="3">
    <source>
        <dbReference type="Proteomes" id="UP000006757"/>
    </source>
</evidence>
<feature type="region of interest" description="Disordered" evidence="1">
    <location>
        <begin position="168"/>
        <end position="292"/>
    </location>
</feature>
<feature type="compositionally biased region" description="Low complexity" evidence="1">
    <location>
        <begin position="597"/>
        <end position="608"/>
    </location>
</feature>
<feature type="compositionally biased region" description="Polar residues" evidence="1">
    <location>
        <begin position="531"/>
        <end position="544"/>
    </location>
</feature>
<feature type="compositionally biased region" description="Basic and acidic residues" evidence="1">
    <location>
        <begin position="265"/>
        <end position="278"/>
    </location>
</feature>
<dbReference type="HOGENOM" id="CLU_374769_0_0_1"/>
<accession>K1VS02</accession>
<dbReference type="EMBL" id="AMBO01000256">
    <property type="protein sequence ID" value="EKD03376.1"/>
    <property type="molecule type" value="Genomic_DNA"/>
</dbReference>
<name>K1VS02_TRIAC</name>
<sequence length="741" mass="79866">MSTTSTRAGCVLILLAPPPDHPSSGCMHSSTSSFIMPPSLTTHISPPLYHQPNLSRHVTLRRIPPHPLSHISLTTALRAAIARFSLYPPRQLSRFMCASAPSPVNASASLRAALPNELDSICYLSPILKFSVDARPCALLSGYCLAAPSAAIWAVAEVRALAPETFLGRRPASSSPSGAAQDEEGTAAGSESAPLGGNDLEGQGQQDEATTSGSDTAPLGGNDLEGQVDTASIPVTGVGVTAPADGSGASEAEVSPAARSLFPTTREEWDRRAREWRRSKVPPLPPPGEPMSPEWITQFRDNLHPMCWPAPACRRRRKPARARGTRPPAWHLRRLPRCRLLRAWCPLHPKLLRPHVPLQIGPQLEARDAGGDSQRLPSTQLRVYRELAKEGKVVSYRKIGGSLLTADFHPLRSVLVGNGGAEAPTPPPPSLFPRTVEEWNARASKWHPSQLPPRPAPGEELTEEWLTAFRENLPPLFWPRLRDAKGRDLIALSKLSAVGRAELSKSSLSTKVPPAVSPAASSSGVICSAMPTVSSSPIPSRSTCGVSRPPSASSPPPGSGVPNLSASMPSASASSSPSLVTPATPLSPMSSVAATQSPASDAVPAPSSTRRRRQLQPLTAAQLRVYRELIEGRRILTDRADTVQYLSRRFHRSRLRVELPFPAEEMERLRSKHEGEDKITLGLRLVSTPGSMLMPTSVFVQVYDDGSPSFFFGLQNLPFKDYDAFTGFTEWSRAAHEMEAE</sequence>
<keyword evidence="3" id="KW-1185">Reference proteome</keyword>
<dbReference type="AlphaFoldDB" id="K1VS02"/>
<evidence type="ECO:0000313" key="2">
    <source>
        <dbReference type="EMBL" id="EKD03376.1"/>
    </source>
</evidence>
<feature type="compositionally biased region" description="Low complexity" evidence="1">
    <location>
        <begin position="560"/>
        <end position="588"/>
    </location>
</feature>
<protein>
    <submittedName>
        <fullName evidence="2">Uncharacterized protein</fullName>
    </submittedName>
</protein>